<accession>A0A6P1W2H6</accession>
<protein>
    <recommendedName>
        <fullName evidence="4">Outer membrane beta-barrel protein</fullName>
    </recommendedName>
</protein>
<evidence type="ECO:0000313" key="2">
    <source>
        <dbReference type="EMBL" id="QHV99094.1"/>
    </source>
</evidence>
<feature type="signal peptide" evidence="1">
    <location>
        <begin position="1"/>
        <end position="18"/>
    </location>
</feature>
<dbReference type="AlphaFoldDB" id="A0A6P1W2H6"/>
<organism evidence="2 3">
    <name type="scientific">Spirosoma endbachense</name>
    <dbReference type="NCBI Taxonomy" id="2666025"/>
    <lineage>
        <taxon>Bacteria</taxon>
        <taxon>Pseudomonadati</taxon>
        <taxon>Bacteroidota</taxon>
        <taxon>Cytophagia</taxon>
        <taxon>Cytophagales</taxon>
        <taxon>Cytophagaceae</taxon>
        <taxon>Spirosoma</taxon>
    </lineage>
</organism>
<keyword evidence="1" id="KW-0732">Signal</keyword>
<evidence type="ECO:0000256" key="1">
    <source>
        <dbReference type="SAM" id="SignalP"/>
    </source>
</evidence>
<evidence type="ECO:0008006" key="4">
    <source>
        <dbReference type="Google" id="ProtNLM"/>
    </source>
</evidence>
<gene>
    <name evidence="2" type="ORF">GJR95_30605</name>
</gene>
<sequence>MKPNFFVLCLLLPLGMLGQSVTPSFSRRVTLGLCFSPTLTNRHVRAGTAEPTENQLVANRNAAERPGWGYDAGLLIQVPLTPRLGVESGLGLSSQLYQTQPVSLSWTEVNPAFPRSSITRSRYNFLSIPLRASYTVGWGRWQGVISGGLLVKLFISQQTIVLIQFATAESRSTSVKFVGVSRILLSPVLSAGLQYAVSPAIHLRLTPTVQYALTSLRPGSSYREHLYGSGLQLSLLKQL</sequence>
<dbReference type="EMBL" id="CP045997">
    <property type="protein sequence ID" value="QHV99094.1"/>
    <property type="molecule type" value="Genomic_DNA"/>
</dbReference>
<dbReference type="KEGG" id="senf:GJR95_30605"/>
<evidence type="ECO:0000313" key="3">
    <source>
        <dbReference type="Proteomes" id="UP000464577"/>
    </source>
</evidence>
<reference evidence="2 3" key="1">
    <citation type="submission" date="2019-11" db="EMBL/GenBank/DDBJ databases">
        <title>Spirosoma endbachense sp. nov., isolated from a natural salt meadow.</title>
        <authorList>
            <person name="Rojas J."/>
            <person name="Ambika Manirajan B."/>
            <person name="Ratering S."/>
            <person name="Suarez C."/>
            <person name="Geissler-Plaum R."/>
            <person name="Schnell S."/>
        </authorList>
    </citation>
    <scope>NUCLEOTIDE SEQUENCE [LARGE SCALE GENOMIC DNA]</scope>
    <source>
        <strain evidence="2 3">I-24</strain>
    </source>
</reference>
<proteinExistence type="predicted"/>
<name>A0A6P1W2H6_9BACT</name>
<feature type="chain" id="PRO_5026869664" description="Outer membrane beta-barrel protein" evidence="1">
    <location>
        <begin position="19"/>
        <end position="239"/>
    </location>
</feature>
<dbReference type="Proteomes" id="UP000464577">
    <property type="component" value="Chromosome"/>
</dbReference>
<keyword evidence="3" id="KW-1185">Reference proteome</keyword>
<dbReference type="RefSeq" id="WP_162389500.1">
    <property type="nucleotide sequence ID" value="NZ_CP045997.1"/>
</dbReference>